<organism evidence="2 3">
    <name type="scientific">Flavobacterium pallidum</name>
    <dbReference type="NCBI Taxonomy" id="2172098"/>
    <lineage>
        <taxon>Bacteria</taxon>
        <taxon>Pseudomonadati</taxon>
        <taxon>Bacteroidota</taxon>
        <taxon>Flavobacteriia</taxon>
        <taxon>Flavobacteriales</taxon>
        <taxon>Flavobacteriaceae</taxon>
        <taxon>Flavobacterium</taxon>
    </lineage>
</organism>
<dbReference type="InterPro" id="IPR041698">
    <property type="entry name" value="Methyltransf_25"/>
</dbReference>
<dbReference type="InterPro" id="IPR029063">
    <property type="entry name" value="SAM-dependent_MTases_sf"/>
</dbReference>
<sequence>MSLNTKYRSDAAEIMDDFSLEGDTLRDALDKIESINQWLGGNKAILGGIDKLIGNHDASQTISICDVGCGNGAMLRCIADYGLINDLKLELTGIDANNYTIRHARQLSNHYPNIIYRCEDVFKESLGKHDIIVCTLTMHHFKDGEILSLMQRFSDSARIGIIINDLQRSALAYRLFQVVCFVFRLNKMSKEDGLVSILRGFKKRELIGYSKKLNFQNYSVRWRWAFRYQWIISKI</sequence>
<keyword evidence="2" id="KW-0489">Methyltransferase</keyword>
<reference evidence="2 3" key="1">
    <citation type="submission" date="2018-05" db="EMBL/GenBank/DDBJ databases">
        <title>Genome sequencing of Flavobacterium sp. HYN0049.</title>
        <authorList>
            <person name="Yi H."/>
            <person name="Baek C."/>
        </authorList>
    </citation>
    <scope>NUCLEOTIDE SEQUENCE [LARGE SCALE GENOMIC DNA]</scope>
    <source>
        <strain evidence="2 3">HYN0049</strain>
    </source>
</reference>
<gene>
    <name evidence="2" type="ORF">HYN49_11465</name>
</gene>
<dbReference type="CDD" id="cd02440">
    <property type="entry name" value="AdoMet_MTases"/>
    <property type="match status" value="1"/>
</dbReference>
<dbReference type="KEGG" id="fpal:HYN49_11465"/>
<dbReference type="SUPFAM" id="SSF53335">
    <property type="entry name" value="S-adenosyl-L-methionine-dependent methyltransferases"/>
    <property type="match status" value="1"/>
</dbReference>
<dbReference type="EMBL" id="CP029187">
    <property type="protein sequence ID" value="AWI26472.1"/>
    <property type="molecule type" value="Genomic_DNA"/>
</dbReference>
<protein>
    <submittedName>
        <fullName evidence="2">Methyltransferase</fullName>
    </submittedName>
</protein>
<keyword evidence="2" id="KW-0808">Transferase</keyword>
<dbReference type="OrthoDB" id="9800454at2"/>
<evidence type="ECO:0000259" key="1">
    <source>
        <dbReference type="Pfam" id="PF13649"/>
    </source>
</evidence>
<evidence type="ECO:0000313" key="2">
    <source>
        <dbReference type="EMBL" id="AWI26472.1"/>
    </source>
</evidence>
<accession>A0A2S1SJE9</accession>
<dbReference type="RefSeq" id="WP_108904250.1">
    <property type="nucleotide sequence ID" value="NZ_CP029187.1"/>
</dbReference>
<dbReference type="Gene3D" id="3.40.50.150">
    <property type="entry name" value="Vaccinia Virus protein VP39"/>
    <property type="match status" value="1"/>
</dbReference>
<dbReference type="GO" id="GO:0032259">
    <property type="term" value="P:methylation"/>
    <property type="evidence" value="ECO:0007669"/>
    <property type="project" value="UniProtKB-KW"/>
</dbReference>
<dbReference type="AlphaFoldDB" id="A0A2S1SJE9"/>
<proteinExistence type="predicted"/>
<dbReference type="Proteomes" id="UP000244937">
    <property type="component" value="Chromosome"/>
</dbReference>
<keyword evidence="3" id="KW-1185">Reference proteome</keyword>
<feature type="domain" description="Methyltransferase" evidence="1">
    <location>
        <begin position="64"/>
        <end position="155"/>
    </location>
</feature>
<evidence type="ECO:0000313" key="3">
    <source>
        <dbReference type="Proteomes" id="UP000244937"/>
    </source>
</evidence>
<dbReference type="Pfam" id="PF13649">
    <property type="entry name" value="Methyltransf_25"/>
    <property type="match status" value="1"/>
</dbReference>
<name>A0A2S1SJE9_9FLAO</name>
<dbReference type="GO" id="GO:0008168">
    <property type="term" value="F:methyltransferase activity"/>
    <property type="evidence" value="ECO:0007669"/>
    <property type="project" value="UniProtKB-KW"/>
</dbReference>